<proteinExistence type="predicted"/>
<feature type="zinc finger region" description="C3H1-type" evidence="4">
    <location>
        <begin position="243"/>
        <end position="271"/>
    </location>
</feature>
<feature type="region of interest" description="Disordered" evidence="6">
    <location>
        <begin position="430"/>
        <end position="485"/>
    </location>
</feature>
<evidence type="ECO:0000313" key="8">
    <source>
        <dbReference type="EMBL" id="KAK7205878.1"/>
    </source>
</evidence>
<comment type="caution">
    <text evidence="8">The sequence shown here is derived from an EMBL/GenBank/DDBJ whole genome shotgun (WGS) entry which is preliminary data.</text>
</comment>
<feature type="compositionally biased region" description="Low complexity" evidence="6">
    <location>
        <begin position="57"/>
        <end position="66"/>
    </location>
</feature>
<feature type="compositionally biased region" description="Polar residues" evidence="6">
    <location>
        <begin position="74"/>
        <end position="89"/>
    </location>
</feature>
<feature type="domain" description="C3H1-type" evidence="7">
    <location>
        <begin position="297"/>
        <end position="323"/>
    </location>
</feature>
<dbReference type="Gene3D" id="4.10.1000.10">
    <property type="entry name" value="Zinc finger, CCCH-type"/>
    <property type="match status" value="1"/>
</dbReference>
<feature type="domain" description="C3H1-type" evidence="7">
    <location>
        <begin position="243"/>
        <end position="271"/>
    </location>
</feature>
<dbReference type="Gene3D" id="6.10.250.3220">
    <property type="match status" value="1"/>
</dbReference>
<gene>
    <name evidence="8" type="ORF">BZA70DRAFT_266988</name>
</gene>
<protein>
    <recommendedName>
        <fullName evidence="7">C3H1-type domain-containing protein</fullName>
    </recommendedName>
</protein>
<dbReference type="SUPFAM" id="SSF90229">
    <property type="entry name" value="CCCH zinc finger"/>
    <property type="match status" value="1"/>
</dbReference>
<keyword evidence="9" id="KW-1185">Reference proteome</keyword>
<dbReference type="InterPro" id="IPR000571">
    <property type="entry name" value="Znf_CCCH"/>
</dbReference>
<feature type="compositionally biased region" description="Low complexity" evidence="6">
    <location>
        <begin position="39"/>
        <end position="49"/>
    </location>
</feature>
<dbReference type="Pfam" id="PF00642">
    <property type="entry name" value="zf-CCCH"/>
    <property type="match status" value="1"/>
</dbReference>
<sequence>MSDAELLKQIASLAGAINRHKNGEGATSTQQSAAPYPTRGSYYPNSRGSRGSRGRGRASSYAYRSYPHARHQNRTLVLSDSKPTTSGSGDQSSEDPVESSSSQYVKKRDRHMQLINKAVYSDLAEARAKALEKTRLAKQSKLENRAAKKAARRAEKLLKRAEEKKRAKSVVGAMENVEIDGVKYAVQRGGNKLIRVTGNNAMNDVASGDSPKKAVVGGVTFLRSRNGNLWRKGVVQNKGRERKKIDTPCRFFTMTGTCARGLSCPYTHSPTHVALCPLYLQNKCKDPNCDLSHNPTPHNAPLCHHFQRGNCSNPNCQYSHMKLAPDAKICNDFATTGYCDKGAKCKDRHVFECPEFERTGKCSKAETKGCKLKHVFRAGAGKHVVDDAPPSDSLFFDDHAGASDAGSLSEDVFNNVREHLKRDAEAEAMKIEFDESEDDSNEDDDDNDDGDMDDVEFDSDQVDESEDEEDMDTSSFTGDAEYIKV</sequence>
<feature type="zinc finger region" description="C3H1-type" evidence="4">
    <location>
        <begin position="297"/>
        <end position="323"/>
    </location>
</feature>
<dbReference type="SMART" id="SM00356">
    <property type="entry name" value="ZnF_C3H1"/>
    <property type="match status" value="4"/>
</dbReference>
<dbReference type="Proteomes" id="UP001498771">
    <property type="component" value="Unassembled WGS sequence"/>
</dbReference>
<evidence type="ECO:0000313" key="9">
    <source>
        <dbReference type="Proteomes" id="UP001498771"/>
    </source>
</evidence>
<evidence type="ECO:0000256" key="2">
    <source>
        <dbReference type="ARBA" id="ARBA00022771"/>
    </source>
</evidence>
<evidence type="ECO:0000259" key="7">
    <source>
        <dbReference type="PROSITE" id="PS50103"/>
    </source>
</evidence>
<keyword evidence="2 4" id="KW-0863">Zinc-finger</keyword>
<keyword evidence="5" id="KW-0175">Coiled coil</keyword>
<feature type="region of interest" description="Disordered" evidence="6">
    <location>
        <begin position="20"/>
        <end position="109"/>
    </location>
</feature>
<evidence type="ECO:0000256" key="6">
    <source>
        <dbReference type="SAM" id="MobiDB-lite"/>
    </source>
</evidence>
<feature type="zinc finger region" description="C3H1-type" evidence="4">
    <location>
        <begin position="324"/>
        <end position="352"/>
    </location>
</feature>
<organism evidence="8 9">
    <name type="scientific">Myxozyma melibiosi</name>
    <dbReference type="NCBI Taxonomy" id="54550"/>
    <lineage>
        <taxon>Eukaryota</taxon>
        <taxon>Fungi</taxon>
        <taxon>Dikarya</taxon>
        <taxon>Ascomycota</taxon>
        <taxon>Saccharomycotina</taxon>
        <taxon>Lipomycetes</taxon>
        <taxon>Lipomycetales</taxon>
        <taxon>Lipomycetaceae</taxon>
        <taxon>Myxozyma</taxon>
    </lineage>
</organism>
<dbReference type="PANTHER" id="PTHR46156">
    <property type="entry name" value="CCCH ZINGC FINGER"/>
    <property type="match status" value="1"/>
</dbReference>
<name>A0ABR1F9X1_9ASCO</name>
<evidence type="ECO:0000256" key="3">
    <source>
        <dbReference type="ARBA" id="ARBA00022833"/>
    </source>
</evidence>
<feature type="domain" description="C3H1-type" evidence="7">
    <location>
        <begin position="324"/>
        <end position="352"/>
    </location>
</feature>
<dbReference type="PROSITE" id="PS50103">
    <property type="entry name" value="ZF_C3H1"/>
    <property type="match status" value="3"/>
</dbReference>
<accession>A0ABR1F9X1</accession>
<evidence type="ECO:0000256" key="1">
    <source>
        <dbReference type="ARBA" id="ARBA00022723"/>
    </source>
</evidence>
<keyword evidence="1 4" id="KW-0479">Metal-binding</keyword>
<dbReference type="InterPro" id="IPR036855">
    <property type="entry name" value="Znf_CCCH_sf"/>
</dbReference>
<dbReference type="GeneID" id="90036583"/>
<dbReference type="EMBL" id="JBBJBU010000004">
    <property type="protein sequence ID" value="KAK7205878.1"/>
    <property type="molecule type" value="Genomic_DNA"/>
</dbReference>
<feature type="coiled-coil region" evidence="5">
    <location>
        <begin position="137"/>
        <end position="167"/>
    </location>
</feature>
<feature type="compositionally biased region" description="Acidic residues" evidence="6">
    <location>
        <begin position="434"/>
        <end position="472"/>
    </location>
</feature>
<evidence type="ECO:0000256" key="5">
    <source>
        <dbReference type="SAM" id="Coils"/>
    </source>
</evidence>
<dbReference type="RefSeq" id="XP_064768911.1">
    <property type="nucleotide sequence ID" value="XM_064911071.1"/>
</dbReference>
<keyword evidence="3 4" id="KW-0862">Zinc</keyword>
<evidence type="ECO:0000256" key="4">
    <source>
        <dbReference type="PROSITE-ProRule" id="PRU00723"/>
    </source>
</evidence>
<dbReference type="PANTHER" id="PTHR46156:SF1">
    <property type="entry name" value="ZINC FINGER CCCH DOMAIN-CONTAINING PROTEIN 3"/>
    <property type="match status" value="1"/>
</dbReference>
<reference evidence="8 9" key="1">
    <citation type="submission" date="2024-03" db="EMBL/GenBank/DDBJ databases">
        <title>Genome-scale model development and genomic sequencing of the oleaginous clade Lipomyces.</title>
        <authorList>
            <consortium name="Lawrence Berkeley National Laboratory"/>
            <person name="Czajka J.J."/>
            <person name="Han Y."/>
            <person name="Kim J."/>
            <person name="Mondo S.J."/>
            <person name="Hofstad B.A."/>
            <person name="Robles A."/>
            <person name="Haridas S."/>
            <person name="Riley R."/>
            <person name="LaButti K."/>
            <person name="Pangilinan J."/>
            <person name="Andreopoulos W."/>
            <person name="Lipzen A."/>
            <person name="Yan J."/>
            <person name="Wang M."/>
            <person name="Ng V."/>
            <person name="Grigoriev I.V."/>
            <person name="Spatafora J.W."/>
            <person name="Magnuson J.K."/>
            <person name="Baker S.E."/>
            <person name="Pomraning K.R."/>
        </authorList>
    </citation>
    <scope>NUCLEOTIDE SEQUENCE [LARGE SCALE GENOMIC DNA]</scope>
    <source>
        <strain evidence="8 9">Phaff 52-87</strain>
    </source>
</reference>